<name>A0A179IF23_CORDF</name>
<dbReference type="AlphaFoldDB" id="A0A179IF23"/>
<dbReference type="Proteomes" id="UP000243081">
    <property type="component" value="Unassembled WGS sequence"/>
</dbReference>
<reference evidence="1 2" key="1">
    <citation type="submission" date="2016-03" db="EMBL/GenBank/DDBJ databases">
        <title>Fine-scale spatial genetic structure of a fungal parasite of coffee scale insects.</title>
        <authorList>
            <person name="Jackson D."/>
            <person name="Zemenick K.A."/>
            <person name="Malloure B."/>
            <person name="Quandt C.A."/>
            <person name="James T.Y."/>
        </authorList>
    </citation>
    <scope>NUCLEOTIDE SEQUENCE [LARGE SCALE GENOMIC DNA]</scope>
    <source>
        <strain evidence="1 2">UM487</strain>
    </source>
</reference>
<keyword evidence="2" id="KW-1185">Reference proteome</keyword>
<proteinExistence type="predicted"/>
<evidence type="ECO:0000313" key="2">
    <source>
        <dbReference type="Proteomes" id="UP000243081"/>
    </source>
</evidence>
<organism evidence="1 2">
    <name type="scientific">Cordyceps confragosa</name>
    <name type="common">Lecanicillium lecanii</name>
    <dbReference type="NCBI Taxonomy" id="2714763"/>
    <lineage>
        <taxon>Eukaryota</taxon>
        <taxon>Fungi</taxon>
        <taxon>Dikarya</taxon>
        <taxon>Ascomycota</taxon>
        <taxon>Pezizomycotina</taxon>
        <taxon>Sordariomycetes</taxon>
        <taxon>Hypocreomycetidae</taxon>
        <taxon>Hypocreales</taxon>
        <taxon>Cordycipitaceae</taxon>
        <taxon>Akanthomyces</taxon>
    </lineage>
</organism>
<gene>
    <name evidence="1" type="ORF">LLEC1_00176</name>
</gene>
<accession>A0A179IF23</accession>
<evidence type="ECO:0000313" key="1">
    <source>
        <dbReference type="EMBL" id="OAR01218.1"/>
    </source>
</evidence>
<protein>
    <submittedName>
        <fullName evidence="1">Uncharacterized protein</fullName>
    </submittedName>
</protein>
<comment type="caution">
    <text evidence="1">The sequence shown here is derived from an EMBL/GenBank/DDBJ whole genome shotgun (WGS) entry which is preliminary data.</text>
</comment>
<dbReference type="EMBL" id="LUKN01001293">
    <property type="protein sequence ID" value="OAR01218.1"/>
    <property type="molecule type" value="Genomic_DNA"/>
</dbReference>
<sequence>MAIEAPIRQITGWQGKVRDFTLTTDGTGELKPGASSAGRDMPNAHFLLTILVIVIYLGL</sequence>